<dbReference type="PANTHER" id="PTHR21225">
    <property type="entry name" value="PHOSPHO-2-DEHYDRO-3-DEOXYHEPTONATE ALDOLASE DAHP SYNTHETASE"/>
    <property type="match status" value="1"/>
</dbReference>
<dbReference type="InterPro" id="IPR011989">
    <property type="entry name" value="ARM-like"/>
</dbReference>
<comment type="caution">
    <text evidence="19">The sequence shown here is derived from an EMBL/GenBank/DDBJ whole genome shotgun (WGS) entry which is preliminary data.</text>
</comment>
<dbReference type="GO" id="GO:0051301">
    <property type="term" value="P:cell division"/>
    <property type="evidence" value="ECO:0007669"/>
    <property type="project" value="UniProtKB-KW"/>
</dbReference>
<dbReference type="GO" id="GO:0005737">
    <property type="term" value="C:cytoplasm"/>
    <property type="evidence" value="ECO:0007669"/>
    <property type="project" value="TreeGrafter"/>
</dbReference>
<dbReference type="SUPFAM" id="SSF48371">
    <property type="entry name" value="ARM repeat"/>
    <property type="match status" value="1"/>
</dbReference>
<dbReference type="FunFam" id="3.20.20.70:FF:000005">
    <property type="entry name" value="Phospho-2-dehydro-3-deoxyheptonate aldolase"/>
    <property type="match status" value="1"/>
</dbReference>
<dbReference type="Gene3D" id="1.25.10.10">
    <property type="entry name" value="Leucine-rich Repeat Variant"/>
    <property type="match status" value="1"/>
</dbReference>
<feature type="domain" description="TOG" evidence="18">
    <location>
        <begin position="375"/>
        <end position="617"/>
    </location>
</feature>
<protein>
    <recommendedName>
        <fullName evidence="6">3-deoxy-7-phosphoheptulonate synthase</fullName>
        <ecNumber evidence="6">2.5.1.54</ecNumber>
    </recommendedName>
    <alternativeName>
        <fullName evidence="15">3-deoxy-D-arabino-heptulosonate 7-phosphate synthase</fullName>
    </alternativeName>
    <alternativeName>
        <fullName evidence="14">DAHP synthase</fullName>
    </alternativeName>
    <alternativeName>
        <fullName evidence="13">Phospho-2-keto-3-deoxyheptonate aldolase</fullName>
    </alternativeName>
</protein>
<evidence type="ECO:0000256" key="5">
    <source>
        <dbReference type="ARBA" id="ARBA00009549"/>
    </source>
</evidence>
<evidence type="ECO:0000313" key="20">
    <source>
        <dbReference type="Proteomes" id="UP001140011"/>
    </source>
</evidence>
<dbReference type="Pfam" id="PF00793">
    <property type="entry name" value="DAHP_synth_1"/>
    <property type="match status" value="1"/>
</dbReference>
<dbReference type="InterPro" id="IPR034085">
    <property type="entry name" value="TOG"/>
</dbReference>
<dbReference type="AlphaFoldDB" id="A0A9W8L8S0"/>
<feature type="compositionally biased region" description="Low complexity" evidence="17">
    <location>
        <begin position="782"/>
        <end position="805"/>
    </location>
</feature>
<dbReference type="Gene3D" id="3.20.20.70">
    <property type="entry name" value="Aldolase class I"/>
    <property type="match status" value="1"/>
</dbReference>
<evidence type="ECO:0000256" key="8">
    <source>
        <dbReference type="ARBA" id="ARBA00022618"/>
    </source>
</evidence>
<feature type="compositionally biased region" description="Low complexity" evidence="17">
    <location>
        <begin position="829"/>
        <end position="843"/>
    </location>
</feature>
<accession>A0A9W8L8S0</accession>
<keyword evidence="11" id="KW-0131">Cell cycle</keyword>
<gene>
    <name evidence="19" type="ORF">GGI19_005105</name>
</gene>
<feature type="compositionally biased region" description="Low complexity" evidence="17">
    <location>
        <begin position="756"/>
        <end position="765"/>
    </location>
</feature>
<proteinExistence type="inferred from homology"/>
<keyword evidence="11" id="KW-0498">Mitosis</keyword>
<organism evidence="19 20">
    <name type="scientific">Coemansia pectinata</name>
    <dbReference type="NCBI Taxonomy" id="1052879"/>
    <lineage>
        <taxon>Eukaryota</taxon>
        <taxon>Fungi</taxon>
        <taxon>Fungi incertae sedis</taxon>
        <taxon>Zoopagomycota</taxon>
        <taxon>Kickxellomycotina</taxon>
        <taxon>Kickxellomycetes</taxon>
        <taxon>Kickxellales</taxon>
        <taxon>Kickxellaceae</taxon>
        <taxon>Coemansia</taxon>
    </lineage>
</organism>
<keyword evidence="9" id="KW-0808">Transferase</keyword>
<feature type="region of interest" description="Disordered" evidence="17">
    <location>
        <begin position="612"/>
        <end position="666"/>
    </location>
</feature>
<dbReference type="EC" id="2.5.1.54" evidence="6"/>
<feature type="compositionally biased region" description="Low complexity" evidence="17">
    <location>
        <begin position="867"/>
        <end position="884"/>
    </location>
</feature>
<comment type="similarity">
    <text evidence="4">Belongs to the class-I DAHP synthase family.</text>
</comment>
<dbReference type="GO" id="GO:0003849">
    <property type="term" value="F:3-deoxy-7-phosphoheptulonate synthase activity"/>
    <property type="evidence" value="ECO:0007669"/>
    <property type="project" value="UniProtKB-EC"/>
</dbReference>
<evidence type="ECO:0000256" key="11">
    <source>
        <dbReference type="ARBA" id="ARBA00022776"/>
    </source>
</evidence>
<feature type="compositionally biased region" description="Low complexity" evidence="17">
    <location>
        <begin position="1002"/>
        <end position="1016"/>
    </location>
</feature>
<keyword evidence="20" id="KW-1185">Reference proteome</keyword>
<keyword evidence="7" id="KW-0028">Amino-acid biosynthesis</keyword>
<evidence type="ECO:0000256" key="12">
    <source>
        <dbReference type="ARBA" id="ARBA00023141"/>
    </source>
</evidence>
<feature type="compositionally biased region" description="Low complexity" evidence="17">
    <location>
        <begin position="941"/>
        <end position="951"/>
    </location>
</feature>
<evidence type="ECO:0000313" key="19">
    <source>
        <dbReference type="EMBL" id="KAJ2750445.1"/>
    </source>
</evidence>
<dbReference type="GO" id="GO:0005874">
    <property type="term" value="C:microtubule"/>
    <property type="evidence" value="ECO:0007669"/>
    <property type="project" value="UniProtKB-KW"/>
</dbReference>
<evidence type="ECO:0000259" key="18">
    <source>
        <dbReference type="SMART" id="SM01349"/>
    </source>
</evidence>
<keyword evidence="8" id="KW-0132">Cell division</keyword>
<dbReference type="Pfam" id="PF12348">
    <property type="entry name" value="CLASP_N"/>
    <property type="match status" value="1"/>
</dbReference>
<evidence type="ECO:0000256" key="7">
    <source>
        <dbReference type="ARBA" id="ARBA00022605"/>
    </source>
</evidence>
<feature type="compositionally biased region" description="Low complexity" evidence="17">
    <location>
        <begin position="703"/>
        <end position="718"/>
    </location>
</feature>
<dbReference type="NCBIfam" id="TIGR00034">
    <property type="entry name" value="aroFGH"/>
    <property type="match status" value="1"/>
</dbReference>
<dbReference type="InterPro" id="IPR006218">
    <property type="entry name" value="DAHP1/KDSA"/>
</dbReference>
<dbReference type="InterPro" id="IPR013785">
    <property type="entry name" value="Aldolase_TIM"/>
</dbReference>
<evidence type="ECO:0000256" key="16">
    <source>
        <dbReference type="ARBA" id="ARBA00047508"/>
    </source>
</evidence>
<dbReference type="InterPro" id="IPR016024">
    <property type="entry name" value="ARM-type_fold"/>
</dbReference>
<evidence type="ECO:0000256" key="2">
    <source>
        <dbReference type="ARBA" id="ARBA00004186"/>
    </source>
</evidence>
<dbReference type="SMART" id="SM01349">
    <property type="entry name" value="TOG"/>
    <property type="match status" value="1"/>
</dbReference>
<evidence type="ECO:0000256" key="14">
    <source>
        <dbReference type="ARBA" id="ARBA00031349"/>
    </source>
</evidence>
<evidence type="ECO:0000256" key="9">
    <source>
        <dbReference type="ARBA" id="ARBA00022679"/>
    </source>
</evidence>
<evidence type="ECO:0000256" key="1">
    <source>
        <dbReference type="ARBA" id="ARBA00003726"/>
    </source>
</evidence>
<evidence type="ECO:0000256" key="13">
    <source>
        <dbReference type="ARBA" id="ARBA00031111"/>
    </source>
</evidence>
<dbReference type="GO" id="GO:0009073">
    <property type="term" value="P:aromatic amino acid family biosynthetic process"/>
    <property type="evidence" value="ECO:0007669"/>
    <property type="project" value="UniProtKB-KW"/>
</dbReference>
<evidence type="ECO:0000256" key="10">
    <source>
        <dbReference type="ARBA" id="ARBA00022701"/>
    </source>
</evidence>
<reference evidence="19" key="1">
    <citation type="submission" date="2022-07" db="EMBL/GenBank/DDBJ databases">
        <title>Phylogenomic reconstructions and comparative analyses of Kickxellomycotina fungi.</title>
        <authorList>
            <person name="Reynolds N.K."/>
            <person name="Stajich J.E."/>
            <person name="Barry K."/>
            <person name="Grigoriev I.V."/>
            <person name="Crous P."/>
            <person name="Smith M.E."/>
        </authorList>
    </citation>
    <scope>NUCLEOTIDE SEQUENCE</scope>
    <source>
        <strain evidence="19">BCRC 34297</strain>
    </source>
</reference>
<comment type="function">
    <text evidence="1">Stereospecific condensation of phosphoenolpyruvate (PEP) and D-erythrose-4-phosphate (E4P) giving rise to 3-deoxy-D-arabino-heptulosonate-7-phosphate (DAHP).</text>
</comment>
<sequence length="1031" mass="108739">MSTNTNNNNSHRYVHALNELDDVNISRIRPLIPPQILMEDLPLTEKAAATIIKGRKAAEAIIQGTDDRLLVVVGPCSIHNPAAALEYADSLRVYADAAAEDLCIVMRVYFEKPRTTVGWKGLINDPDLNNNYAINKGLRKARTLLLDISEKGLPAGCELLDTISPQYIGDLISWGAIGARTTESQVHRELSSGMSVPIGFKNGTDGNVKIAIDAIKSAESPHCFLSVTKQGLSAIVETQGNKHCHIILRGGVDGPNFEERYVENYTQQLLKAGVNPRLMIDCSHGNSSKDFRKQPIVSDSIAHQLSATETGKYISGVMIESNLVEGNQNIPSDGDLSKLVYGMSVTDACVNWDDTVKMLDNLREGVRNRRRRAAALSNASDFEAKFRTLLTKLDVVEGEETWGQIDTALKGLSSLVQAGATKFETFVPTMKQAVKYINNAIISERTRLSGTALSLVEEMAKQMETRFTPICDMVFPSAMKTCGRANKVFVTRGVNSLTTVITYSHIPEQTPRICDAACTDPNKTVRSSAAKLLMAIVSCCTVPELTPHLTVVENAIASGVVDANPDARTTARQSYEIYIKRFGNRVEQFHAGLSATARKYLKIGAATGNGASQTATAAAKRLPLRDRITTQRANGKPAPSASTDAQQADASSAAAPAASRPKPVRPVARNAPLVASKGSAGAVAVAQVTLSLSSEPKASEAQSASVATDSATTTTTASNGVESLLMSPRGATRPALMRLSTEEPATTDKLPHDSARPSASPTATAHESRAPSPDAKVEPESEIAAPASEISHPTATASPPATADAVESMAVEEAPQAVAATEKKKPRRAAAAAATAPPAVAKRPVSRAQRGPGLQFSSLGNGGSAGSGSRAANKKGGASAASRGPHAVRPQSRNIVSSRMEEALRGRPKSRFGAGGGAQRPQAVKATSPSDSADRLDRMTLRSSSRLSNSLPFPTVEPAAPASGPGYLRATAASAKRGTDAPVSATCTAASRGTKRRKQDVASASTTDDLASAESAPKSAKVGARRRSATK</sequence>
<evidence type="ECO:0000256" key="17">
    <source>
        <dbReference type="SAM" id="MobiDB-lite"/>
    </source>
</evidence>
<dbReference type="SUPFAM" id="SSF51569">
    <property type="entry name" value="Aldolase"/>
    <property type="match status" value="1"/>
</dbReference>
<evidence type="ECO:0000256" key="15">
    <source>
        <dbReference type="ARBA" id="ARBA00032193"/>
    </source>
</evidence>
<dbReference type="OrthoDB" id="4699125at2759"/>
<keyword evidence="10" id="KW-0493">Microtubule</keyword>
<evidence type="ECO:0000256" key="4">
    <source>
        <dbReference type="ARBA" id="ARBA00007985"/>
    </source>
</evidence>
<dbReference type="GO" id="GO:0005819">
    <property type="term" value="C:spindle"/>
    <property type="evidence" value="ECO:0007669"/>
    <property type="project" value="UniProtKB-SubCell"/>
</dbReference>
<keyword evidence="12" id="KW-0057">Aromatic amino acid biosynthesis</keyword>
<feature type="region of interest" description="Disordered" evidence="17">
    <location>
        <begin position="694"/>
        <end position="1031"/>
    </location>
</feature>
<comment type="pathway">
    <text evidence="3">Metabolic intermediate biosynthesis; chorismate biosynthesis; chorismate from D-erythrose 4-phosphate and phosphoenolpyruvate: step 1/7.</text>
</comment>
<dbReference type="Proteomes" id="UP001140011">
    <property type="component" value="Unassembled WGS sequence"/>
</dbReference>
<feature type="compositionally biased region" description="Low complexity" evidence="17">
    <location>
        <begin position="637"/>
        <end position="666"/>
    </location>
</feature>
<dbReference type="InterPro" id="IPR024395">
    <property type="entry name" value="CLASP_N_dom"/>
</dbReference>
<comment type="catalytic activity">
    <reaction evidence="16">
        <text>D-erythrose 4-phosphate + phosphoenolpyruvate + H2O = 7-phospho-2-dehydro-3-deoxy-D-arabino-heptonate + phosphate</text>
        <dbReference type="Rhea" id="RHEA:14717"/>
        <dbReference type="ChEBI" id="CHEBI:15377"/>
        <dbReference type="ChEBI" id="CHEBI:16897"/>
        <dbReference type="ChEBI" id="CHEBI:43474"/>
        <dbReference type="ChEBI" id="CHEBI:58394"/>
        <dbReference type="ChEBI" id="CHEBI:58702"/>
        <dbReference type="EC" id="2.5.1.54"/>
    </reaction>
</comment>
<comment type="subcellular location">
    <subcellularLocation>
        <location evidence="2">Cytoplasm</location>
        <location evidence="2">Cytoskeleton</location>
        <location evidence="2">Spindle</location>
    </subcellularLocation>
</comment>
<dbReference type="InterPro" id="IPR006219">
    <property type="entry name" value="DAHP_synth_1"/>
</dbReference>
<comment type="similarity">
    <text evidence="5">Belongs to the CLASP family.</text>
</comment>
<dbReference type="EMBL" id="JANBUH010000561">
    <property type="protein sequence ID" value="KAJ2750445.1"/>
    <property type="molecule type" value="Genomic_DNA"/>
</dbReference>
<name>A0A9W8L8S0_9FUNG</name>
<dbReference type="GO" id="GO:0008652">
    <property type="term" value="P:amino acid biosynthetic process"/>
    <property type="evidence" value="ECO:0007669"/>
    <property type="project" value="UniProtKB-KW"/>
</dbReference>
<dbReference type="NCBIfam" id="NF009395">
    <property type="entry name" value="PRK12755.1"/>
    <property type="match status" value="1"/>
</dbReference>
<dbReference type="PANTHER" id="PTHR21225:SF12">
    <property type="entry name" value="PHOSPHO-2-DEHYDRO-3-DEOXYHEPTONATE ALDOLASE, TYROSINE-INHIBITED"/>
    <property type="match status" value="1"/>
</dbReference>
<evidence type="ECO:0000256" key="6">
    <source>
        <dbReference type="ARBA" id="ARBA00012694"/>
    </source>
</evidence>
<evidence type="ECO:0000256" key="3">
    <source>
        <dbReference type="ARBA" id="ARBA00004688"/>
    </source>
</evidence>